<organism evidence="1 2">
    <name type="scientific">Streblomastix strix</name>
    <dbReference type="NCBI Taxonomy" id="222440"/>
    <lineage>
        <taxon>Eukaryota</taxon>
        <taxon>Metamonada</taxon>
        <taxon>Preaxostyla</taxon>
        <taxon>Oxymonadida</taxon>
        <taxon>Streblomastigidae</taxon>
        <taxon>Streblomastix</taxon>
    </lineage>
</organism>
<gene>
    <name evidence="1" type="ORF">EZS28_054115</name>
</gene>
<dbReference type="EMBL" id="SNRW01044214">
    <property type="protein sequence ID" value="KAA6325066.1"/>
    <property type="molecule type" value="Genomic_DNA"/>
</dbReference>
<dbReference type="SUPFAM" id="SSF117289">
    <property type="entry name" value="Nucleoporin domain"/>
    <property type="match status" value="1"/>
</dbReference>
<evidence type="ECO:0000313" key="1">
    <source>
        <dbReference type="EMBL" id="KAA6325066.1"/>
    </source>
</evidence>
<dbReference type="Gene3D" id="2.130.10.10">
    <property type="entry name" value="YVTN repeat-like/Quinoprotein amine dehydrogenase"/>
    <property type="match status" value="1"/>
</dbReference>
<evidence type="ECO:0000313" key="2">
    <source>
        <dbReference type="Proteomes" id="UP000324800"/>
    </source>
</evidence>
<dbReference type="OrthoDB" id="6252103at2759"/>
<proteinExistence type="predicted"/>
<sequence length="99" mass="10972">MISGWSNGNIRSFGPESGRIQHVIGDVHKKVTSITAFLKSPAIISRVSEGQVRLWKPGRDSQQLIATMKEYRMAVTAVRVTQDDLECVRSGSDGQVLTW</sequence>
<dbReference type="AlphaFoldDB" id="A0A5J4QTC7"/>
<name>A0A5J4QTC7_9EUKA</name>
<protein>
    <submittedName>
        <fullName evidence="1">Uncharacterized protein</fullName>
    </submittedName>
</protein>
<reference evidence="1 2" key="1">
    <citation type="submission" date="2019-03" db="EMBL/GenBank/DDBJ databases">
        <title>Single cell metagenomics reveals metabolic interactions within the superorganism composed of flagellate Streblomastix strix and complex community of Bacteroidetes bacteria on its surface.</title>
        <authorList>
            <person name="Treitli S.C."/>
            <person name="Kolisko M."/>
            <person name="Husnik F."/>
            <person name="Keeling P."/>
            <person name="Hampl V."/>
        </authorList>
    </citation>
    <scope>NUCLEOTIDE SEQUENCE [LARGE SCALE GENOMIC DNA]</scope>
    <source>
        <strain evidence="1">ST1C</strain>
    </source>
</reference>
<comment type="caution">
    <text evidence="1">The sequence shown here is derived from an EMBL/GenBank/DDBJ whole genome shotgun (WGS) entry which is preliminary data.</text>
</comment>
<dbReference type="Proteomes" id="UP000324800">
    <property type="component" value="Unassembled WGS sequence"/>
</dbReference>
<dbReference type="InterPro" id="IPR015943">
    <property type="entry name" value="WD40/YVTN_repeat-like_dom_sf"/>
</dbReference>
<accession>A0A5J4QTC7</accession>
<feature type="non-terminal residue" evidence="1">
    <location>
        <position position="99"/>
    </location>
</feature>